<dbReference type="PANTHER" id="PTHR32120">
    <property type="entry name" value="SMALL RIBOSOMAL SUBUNIT BIOGENESIS GTPASE RSGA"/>
    <property type="match status" value="1"/>
</dbReference>
<dbReference type="Gene3D" id="1.10.40.50">
    <property type="entry name" value="Probable gtpase engc, domain 3"/>
    <property type="match status" value="1"/>
</dbReference>
<dbReference type="InterPro" id="IPR004881">
    <property type="entry name" value="Ribosome_biogen_GTPase_RsgA"/>
</dbReference>
<keyword evidence="1" id="KW-0479">Metal-binding</keyword>
<reference evidence="3 4" key="1">
    <citation type="submission" date="2019-12" db="EMBL/GenBank/DDBJ databases">
        <title>Microbes associate with the intestines of laboratory mice.</title>
        <authorList>
            <person name="Navarre W."/>
            <person name="Wong E."/>
        </authorList>
    </citation>
    <scope>NUCLEOTIDE SEQUENCE [LARGE SCALE GENOMIC DNA]</scope>
    <source>
        <strain evidence="3 4">NM82_D38</strain>
    </source>
</reference>
<dbReference type="SUPFAM" id="SSF52540">
    <property type="entry name" value="P-loop containing nucleoside triphosphate hydrolases"/>
    <property type="match status" value="1"/>
</dbReference>
<dbReference type="GO" id="GO:0046872">
    <property type="term" value="F:metal ion binding"/>
    <property type="evidence" value="ECO:0007669"/>
    <property type="project" value="UniProtKB-KW"/>
</dbReference>
<feature type="binding site" evidence="1">
    <location>
        <position position="268"/>
    </location>
    <ligand>
        <name>Zn(2+)</name>
        <dbReference type="ChEBI" id="CHEBI:29105"/>
    </ligand>
</feature>
<dbReference type="NCBIfam" id="TIGR00157">
    <property type="entry name" value="ribosome small subunit-dependent GTPase A"/>
    <property type="match status" value="1"/>
</dbReference>
<dbReference type="GO" id="GO:0042274">
    <property type="term" value="P:ribosomal small subunit biogenesis"/>
    <property type="evidence" value="ECO:0007669"/>
    <property type="project" value="UniProtKB-UniRule"/>
</dbReference>
<comment type="similarity">
    <text evidence="1">Belongs to the TRAFAC class YlqF/YawG GTPase family. RsgA subfamily.</text>
</comment>
<dbReference type="Pfam" id="PF03193">
    <property type="entry name" value="RsgA_GTPase"/>
    <property type="match status" value="1"/>
</dbReference>
<dbReference type="PROSITE" id="PS50936">
    <property type="entry name" value="ENGC_GTPASE"/>
    <property type="match status" value="1"/>
</dbReference>
<dbReference type="EC" id="3.6.1.-" evidence="1"/>
<dbReference type="GO" id="GO:0005737">
    <property type="term" value="C:cytoplasm"/>
    <property type="evidence" value="ECO:0007669"/>
    <property type="project" value="UniProtKB-SubCell"/>
</dbReference>
<comment type="subunit">
    <text evidence="1">Monomer. Associates with 30S ribosomal subunit, binds 16S rRNA.</text>
</comment>
<evidence type="ECO:0000313" key="3">
    <source>
        <dbReference type="EMBL" id="MVX56237.1"/>
    </source>
</evidence>
<protein>
    <recommendedName>
        <fullName evidence="1">Small ribosomal subunit biogenesis GTPase RsgA</fullName>
        <ecNumber evidence="1">3.6.1.-</ecNumber>
    </recommendedName>
</protein>
<feature type="binding site" evidence="1">
    <location>
        <position position="260"/>
    </location>
    <ligand>
        <name>Zn(2+)</name>
        <dbReference type="ChEBI" id="CHEBI:29105"/>
    </ligand>
</feature>
<keyword evidence="1" id="KW-0694">RNA-binding</keyword>
<keyword evidence="4" id="KW-1185">Reference proteome</keyword>
<sequence>MAESVRFNARVVSTHGKHSFVEKNDGTVLEATRKGKKGDVVVGDIAQCLQTSPTQVSVEKIEPRKSLLYRSDDLRTKPLAANIDQVAVVFATRPSYNPHFIWKALLAAETADIPTVIIRNKCDYIQDEAAVRPFIDQLKELGAEVVEVSATKDPEKTREILEPIFRDKITLLIGQSGMGKSTILNLLIPGAAQRTQEYSVALDLGKQTTTAARWFNFEGGALVDSPGFQEFGLSHLTLNDIMRGMPEIRDRVEHCRFTNCRHLQEPGCAVKKAVEDGEIDPERYAFYKELAEEAIARESGRY</sequence>
<comment type="function">
    <text evidence="1">One of several proteins that assist in the late maturation steps of the functional core of the 30S ribosomal subunit. Helps release RbfA from mature subunits. May play a role in the assembly of ribosomal proteins into the subunit. Circularly permuted GTPase that catalyzes slow GTP hydrolysis, GTPase activity is stimulated by the 30S ribosomal subunit.</text>
</comment>
<dbReference type="AlphaFoldDB" id="A0A6L6YFE5"/>
<proteinExistence type="inferred from homology"/>
<name>A0A6L6YFE5_9BURK</name>
<keyword evidence="1" id="KW-0342">GTP-binding</keyword>
<dbReference type="InterPro" id="IPR027417">
    <property type="entry name" value="P-loop_NTPase"/>
</dbReference>
<feature type="domain" description="EngC GTPase" evidence="2">
    <location>
        <begin position="81"/>
        <end position="229"/>
    </location>
</feature>
<dbReference type="GO" id="GO:0003924">
    <property type="term" value="F:GTPase activity"/>
    <property type="evidence" value="ECO:0007669"/>
    <property type="project" value="UniProtKB-UniRule"/>
</dbReference>
<dbReference type="PANTHER" id="PTHR32120:SF11">
    <property type="entry name" value="SMALL RIBOSOMAL SUBUNIT BIOGENESIS GTPASE RSGA 1, MITOCHONDRIAL-RELATED"/>
    <property type="match status" value="1"/>
</dbReference>
<dbReference type="GO" id="GO:0019843">
    <property type="term" value="F:rRNA binding"/>
    <property type="evidence" value="ECO:0007669"/>
    <property type="project" value="UniProtKB-KW"/>
</dbReference>
<keyword evidence="1" id="KW-0699">rRNA-binding</keyword>
<feature type="binding site" evidence="1">
    <location>
        <begin position="120"/>
        <end position="123"/>
    </location>
    <ligand>
        <name>GTP</name>
        <dbReference type="ChEBI" id="CHEBI:37565"/>
    </ligand>
</feature>
<feature type="binding site" evidence="1">
    <location>
        <position position="262"/>
    </location>
    <ligand>
        <name>Zn(2+)</name>
        <dbReference type="ChEBI" id="CHEBI:29105"/>
    </ligand>
</feature>
<organism evidence="3 4">
    <name type="scientific">Parasutterella muris</name>
    <dbReference type="NCBI Taxonomy" id="2565572"/>
    <lineage>
        <taxon>Bacteria</taxon>
        <taxon>Pseudomonadati</taxon>
        <taxon>Pseudomonadota</taxon>
        <taxon>Betaproteobacteria</taxon>
        <taxon>Burkholderiales</taxon>
        <taxon>Sutterellaceae</taxon>
        <taxon>Parasutterella</taxon>
    </lineage>
</organism>
<feature type="binding site" evidence="1">
    <location>
        <position position="255"/>
    </location>
    <ligand>
        <name>Zn(2+)</name>
        <dbReference type="ChEBI" id="CHEBI:29105"/>
    </ligand>
</feature>
<dbReference type="Proteomes" id="UP000472580">
    <property type="component" value="Unassembled WGS sequence"/>
</dbReference>
<keyword evidence="1" id="KW-0547">Nucleotide-binding</keyword>
<evidence type="ECO:0000259" key="2">
    <source>
        <dbReference type="PROSITE" id="PS50936"/>
    </source>
</evidence>
<dbReference type="RefSeq" id="WP_160334673.1">
    <property type="nucleotide sequence ID" value="NZ_CALPCR010000011.1"/>
</dbReference>
<keyword evidence="1" id="KW-0690">Ribosome biogenesis</keyword>
<comment type="caution">
    <text evidence="3">The sequence shown here is derived from an EMBL/GenBank/DDBJ whole genome shotgun (WGS) entry which is preliminary data.</text>
</comment>
<comment type="subcellular location">
    <subcellularLocation>
        <location evidence="1">Cytoplasm</location>
    </subcellularLocation>
</comment>
<feature type="binding site" evidence="1">
    <location>
        <begin position="174"/>
        <end position="182"/>
    </location>
    <ligand>
        <name>GTP</name>
        <dbReference type="ChEBI" id="CHEBI:37565"/>
    </ligand>
</feature>
<dbReference type="Gene3D" id="3.40.50.300">
    <property type="entry name" value="P-loop containing nucleotide triphosphate hydrolases"/>
    <property type="match status" value="1"/>
</dbReference>
<dbReference type="InterPro" id="IPR010914">
    <property type="entry name" value="RsgA_GTPase_dom"/>
</dbReference>
<keyword evidence="1" id="KW-0963">Cytoplasm</keyword>
<dbReference type="GO" id="GO:0005525">
    <property type="term" value="F:GTP binding"/>
    <property type="evidence" value="ECO:0007669"/>
    <property type="project" value="UniProtKB-UniRule"/>
</dbReference>
<evidence type="ECO:0000256" key="1">
    <source>
        <dbReference type="HAMAP-Rule" id="MF_01820"/>
    </source>
</evidence>
<evidence type="ECO:0000313" key="4">
    <source>
        <dbReference type="Proteomes" id="UP000472580"/>
    </source>
</evidence>
<accession>A0A6L6YFE5</accession>
<dbReference type="HAMAP" id="MF_01820">
    <property type="entry name" value="GTPase_RsgA"/>
    <property type="match status" value="1"/>
</dbReference>
<dbReference type="EMBL" id="WSRP01000007">
    <property type="protein sequence ID" value="MVX56237.1"/>
    <property type="molecule type" value="Genomic_DNA"/>
</dbReference>
<dbReference type="OrthoDB" id="9809485at2"/>
<keyword evidence="1" id="KW-0862">Zinc</keyword>
<gene>
    <name evidence="1 3" type="primary">rsgA</name>
    <name evidence="3" type="ORF">E5987_03330</name>
</gene>
<keyword evidence="1" id="KW-0378">Hydrolase</keyword>
<dbReference type="CDD" id="cd01854">
    <property type="entry name" value="YjeQ_EngC"/>
    <property type="match status" value="1"/>
</dbReference>
<comment type="cofactor">
    <cofactor evidence="1">
        <name>Zn(2+)</name>
        <dbReference type="ChEBI" id="CHEBI:29105"/>
    </cofactor>
    <text evidence="1">Binds 1 zinc ion per subunit.</text>
</comment>